<dbReference type="InterPro" id="IPR000873">
    <property type="entry name" value="AMP-dep_synth/lig_dom"/>
</dbReference>
<evidence type="ECO:0000313" key="8">
    <source>
        <dbReference type="Proteomes" id="UP000813824"/>
    </source>
</evidence>
<dbReference type="PANTHER" id="PTHR42921">
    <property type="entry name" value="ACETOACETYL-COA SYNTHETASE"/>
    <property type="match status" value="1"/>
</dbReference>
<dbReference type="GO" id="GO:0030729">
    <property type="term" value="F:acetoacetate-CoA ligase activity"/>
    <property type="evidence" value="ECO:0007669"/>
    <property type="project" value="InterPro"/>
</dbReference>
<dbReference type="SUPFAM" id="SSF56801">
    <property type="entry name" value="Acetyl-CoA synthetase-like"/>
    <property type="match status" value="1"/>
</dbReference>
<comment type="similarity">
    <text evidence="1">Belongs to the ATP-dependent AMP-binding enzyme family.</text>
</comment>
<organism evidence="7 8">
    <name type="scientific">Cristinia sonorae</name>
    <dbReference type="NCBI Taxonomy" id="1940300"/>
    <lineage>
        <taxon>Eukaryota</taxon>
        <taxon>Fungi</taxon>
        <taxon>Dikarya</taxon>
        <taxon>Basidiomycota</taxon>
        <taxon>Agaricomycotina</taxon>
        <taxon>Agaricomycetes</taxon>
        <taxon>Agaricomycetidae</taxon>
        <taxon>Agaricales</taxon>
        <taxon>Pleurotineae</taxon>
        <taxon>Stephanosporaceae</taxon>
        <taxon>Cristinia</taxon>
    </lineage>
</organism>
<dbReference type="GO" id="GO:0005524">
    <property type="term" value="F:ATP binding"/>
    <property type="evidence" value="ECO:0007669"/>
    <property type="project" value="UniProtKB-KW"/>
</dbReference>
<evidence type="ECO:0000313" key="7">
    <source>
        <dbReference type="EMBL" id="KAH8094786.1"/>
    </source>
</evidence>
<dbReference type="Gene3D" id="3.30.300.30">
    <property type="match status" value="1"/>
</dbReference>
<feature type="domain" description="AMP-dependent synthetase/ligase" evidence="5">
    <location>
        <begin position="101"/>
        <end position="492"/>
    </location>
</feature>
<comment type="caution">
    <text evidence="7">The sequence shown here is derived from an EMBL/GenBank/DDBJ whole genome shotgun (WGS) entry which is preliminary data.</text>
</comment>
<dbReference type="Pfam" id="PF16177">
    <property type="entry name" value="ACAS_N"/>
    <property type="match status" value="1"/>
</dbReference>
<dbReference type="InterPro" id="IPR005914">
    <property type="entry name" value="Acac_CoA_synth"/>
</dbReference>
<proteinExistence type="inferred from homology"/>
<dbReference type="Proteomes" id="UP000813824">
    <property type="component" value="Unassembled WGS sequence"/>
</dbReference>
<sequence length="703" mass="77165">MAQESNPLYVPTAPQHSRIHKFIQRTNTARNLSLESYSDLYNWSIHHTDHFWSDVWDDTDVVGHKGDHVVDTTALPPANPAWFAQAKINWAENMLRCRSSDKVALIEATEPHPGINNTHLLRRVSYAELYALVADLVSALLSLGLKPGDRVASYASNCIENVAACLAATAIGCIWVSAAADFGPEGVLERFEQVQPKVIFSVDAVVYNAKVHPHFPKLRALLSGLSNKASLYPTVITIHTAAAGEPAPLDDGWVAFDDFVATGQDNQHLGRTPEGEVQWARLSFDWPLWILFSSGTTGRPKPIVHRAGGMLLQSKKELVLCGDIQPSDVFFYYTTTGWMMWNFLVHGLSIGCTLVLYDGSPLREPSFLWNLVDQLGITIFGTSAKYIDQLSKVYKPRQAHNLSTLRHIYSTGSPLAAPLFDYVYRDIHPNILLGSITGGTDICSLFAGMCTALPVYRGELQCRLPGMAVAAYTSTGTLCAPDEPGELVCLKPFPCMPLGFWPLPGYGSDEAVAAAQERYQQAYFSEFTGVWYHGDHVVITRSRAGNGGGMVMMGRSDGVLNPGGIRFGSAELYDVIDNCFAPEASHTSHAIVDCLAVGQSIAQGTDERVILFVKLLEGETLSAELEKRIKSEIRNKRSARHVPAKIIQIQDVPYTLNGKRVEVPVKKIVNGAPISSINPATLRNPECLAQYETIGRELRAEVS</sequence>
<keyword evidence="4" id="KW-0067">ATP-binding</keyword>
<reference evidence="7" key="1">
    <citation type="journal article" date="2021" name="New Phytol.">
        <title>Evolutionary innovations through gain and loss of genes in the ectomycorrhizal Boletales.</title>
        <authorList>
            <person name="Wu G."/>
            <person name="Miyauchi S."/>
            <person name="Morin E."/>
            <person name="Kuo A."/>
            <person name="Drula E."/>
            <person name="Varga T."/>
            <person name="Kohler A."/>
            <person name="Feng B."/>
            <person name="Cao Y."/>
            <person name="Lipzen A."/>
            <person name="Daum C."/>
            <person name="Hundley H."/>
            <person name="Pangilinan J."/>
            <person name="Johnson J."/>
            <person name="Barry K."/>
            <person name="LaButti K."/>
            <person name="Ng V."/>
            <person name="Ahrendt S."/>
            <person name="Min B."/>
            <person name="Choi I.G."/>
            <person name="Park H."/>
            <person name="Plett J.M."/>
            <person name="Magnuson J."/>
            <person name="Spatafora J.W."/>
            <person name="Nagy L.G."/>
            <person name="Henrissat B."/>
            <person name="Grigoriev I.V."/>
            <person name="Yang Z.L."/>
            <person name="Xu J."/>
            <person name="Martin F.M."/>
        </authorList>
    </citation>
    <scope>NUCLEOTIDE SEQUENCE</scope>
    <source>
        <strain evidence="7">KKN 215</strain>
    </source>
</reference>
<dbReference type="OrthoDB" id="10253869at2759"/>
<dbReference type="NCBIfam" id="TIGR01217">
    <property type="entry name" value="ac_ac_CoA_syn"/>
    <property type="match status" value="1"/>
</dbReference>
<dbReference type="NCBIfam" id="NF002937">
    <property type="entry name" value="PRK03584.1"/>
    <property type="match status" value="1"/>
</dbReference>
<dbReference type="Gene3D" id="3.40.50.12780">
    <property type="entry name" value="N-terminal domain of ligase-like"/>
    <property type="match status" value="1"/>
</dbReference>
<feature type="domain" description="Acetyl-coenzyme A synthetase N-terminal" evidence="6">
    <location>
        <begin position="37"/>
        <end position="93"/>
    </location>
</feature>
<keyword evidence="8" id="KW-1185">Reference proteome</keyword>
<keyword evidence="2 7" id="KW-0436">Ligase</keyword>
<evidence type="ECO:0000259" key="6">
    <source>
        <dbReference type="Pfam" id="PF16177"/>
    </source>
</evidence>
<gene>
    <name evidence="7" type="ORF">BXZ70DRAFT_1009740</name>
</gene>
<dbReference type="AlphaFoldDB" id="A0A8K0UKW9"/>
<keyword evidence="3" id="KW-0547">Nucleotide-binding</keyword>
<accession>A0A8K0UKW9</accession>
<dbReference type="EMBL" id="JAEVFJ010000024">
    <property type="protein sequence ID" value="KAH8094786.1"/>
    <property type="molecule type" value="Genomic_DNA"/>
</dbReference>
<evidence type="ECO:0000256" key="3">
    <source>
        <dbReference type="ARBA" id="ARBA00022741"/>
    </source>
</evidence>
<dbReference type="GO" id="GO:0006629">
    <property type="term" value="P:lipid metabolic process"/>
    <property type="evidence" value="ECO:0007669"/>
    <property type="project" value="InterPro"/>
</dbReference>
<evidence type="ECO:0000256" key="4">
    <source>
        <dbReference type="ARBA" id="ARBA00022840"/>
    </source>
</evidence>
<dbReference type="InterPro" id="IPR045851">
    <property type="entry name" value="AMP-bd_C_sf"/>
</dbReference>
<evidence type="ECO:0000256" key="1">
    <source>
        <dbReference type="ARBA" id="ARBA00006432"/>
    </source>
</evidence>
<dbReference type="PROSITE" id="PS00455">
    <property type="entry name" value="AMP_BINDING"/>
    <property type="match status" value="1"/>
</dbReference>
<protein>
    <submittedName>
        <fullName evidence="7">Acetoacetate-CoA ligase</fullName>
    </submittedName>
</protein>
<evidence type="ECO:0000259" key="5">
    <source>
        <dbReference type="Pfam" id="PF00501"/>
    </source>
</evidence>
<dbReference type="PANTHER" id="PTHR42921:SF1">
    <property type="entry name" value="ACETOACETYL-COA SYNTHETASE"/>
    <property type="match status" value="1"/>
</dbReference>
<dbReference type="InterPro" id="IPR032387">
    <property type="entry name" value="ACAS_N"/>
</dbReference>
<evidence type="ECO:0000256" key="2">
    <source>
        <dbReference type="ARBA" id="ARBA00022598"/>
    </source>
</evidence>
<name>A0A8K0UKW9_9AGAR</name>
<dbReference type="InterPro" id="IPR042099">
    <property type="entry name" value="ANL_N_sf"/>
</dbReference>
<dbReference type="InterPro" id="IPR020845">
    <property type="entry name" value="AMP-binding_CS"/>
</dbReference>
<dbReference type="Pfam" id="PF00501">
    <property type="entry name" value="AMP-binding"/>
    <property type="match status" value="1"/>
</dbReference>